<dbReference type="AlphaFoldDB" id="A0A3P7WGV8"/>
<proteinExistence type="predicted"/>
<evidence type="ECO:0000313" key="1">
    <source>
        <dbReference type="EMBL" id="VDO16502.1"/>
    </source>
</evidence>
<accession>A0A3P7WGV8</accession>
<keyword evidence="2" id="KW-1185">Reference proteome</keyword>
<protein>
    <submittedName>
        <fullName evidence="1">Uncharacterized protein</fullName>
    </submittedName>
</protein>
<name>A0A3P7WGV8_9BILA</name>
<reference evidence="1 2" key="1">
    <citation type="submission" date="2018-11" db="EMBL/GenBank/DDBJ databases">
        <authorList>
            <consortium name="Pathogen Informatics"/>
        </authorList>
    </citation>
    <scope>NUCLEOTIDE SEQUENCE [LARGE SCALE GENOMIC DNA]</scope>
</reference>
<dbReference type="Proteomes" id="UP000280834">
    <property type="component" value="Unassembled WGS sequence"/>
</dbReference>
<sequence length="125" mass="14719">MNNTMYQRNGEQEKIVPSKERNCSTSLYNSTFTSRSKGTKETLLLCKVIKVFSPLQPQHNKMLWHYLTLDHNSPSLPKNYHVNRNSNYDNNSIWYEGTEIMSHCSHTTKCANYRKRNHTITSKYN</sequence>
<organism evidence="1 2">
    <name type="scientific">Brugia timori</name>
    <dbReference type="NCBI Taxonomy" id="42155"/>
    <lineage>
        <taxon>Eukaryota</taxon>
        <taxon>Metazoa</taxon>
        <taxon>Ecdysozoa</taxon>
        <taxon>Nematoda</taxon>
        <taxon>Chromadorea</taxon>
        <taxon>Rhabditida</taxon>
        <taxon>Spirurina</taxon>
        <taxon>Spiruromorpha</taxon>
        <taxon>Filarioidea</taxon>
        <taxon>Onchocercidae</taxon>
        <taxon>Brugia</taxon>
    </lineage>
</organism>
<gene>
    <name evidence="1" type="ORF">BTMF_LOCUS4294</name>
</gene>
<dbReference type="EMBL" id="UZAG01004184">
    <property type="protein sequence ID" value="VDO16502.1"/>
    <property type="molecule type" value="Genomic_DNA"/>
</dbReference>
<evidence type="ECO:0000313" key="2">
    <source>
        <dbReference type="Proteomes" id="UP000280834"/>
    </source>
</evidence>